<protein>
    <recommendedName>
        <fullName evidence="5">Receptor ligand binding region domain-containing protein</fullName>
    </recommendedName>
</protein>
<reference evidence="3" key="1">
    <citation type="submission" date="2013-04" db="EMBL/GenBank/DDBJ databases">
        <authorList>
            <person name="Qu J."/>
            <person name="Murali S.C."/>
            <person name="Bandaranaike D."/>
            <person name="Bellair M."/>
            <person name="Blankenburg K."/>
            <person name="Chao H."/>
            <person name="Dinh H."/>
            <person name="Doddapaneni H."/>
            <person name="Downs B."/>
            <person name="Dugan-Rocha S."/>
            <person name="Elkadiri S."/>
            <person name="Gnanaolivu R.D."/>
            <person name="Hernandez B."/>
            <person name="Javaid M."/>
            <person name="Jayaseelan J.C."/>
            <person name="Lee S."/>
            <person name="Li M."/>
            <person name="Ming W."/>
            <person name="Munidasa M."/>
            <person name="Muniz J."/>
            <person name="Nguyen L."/>
            <person name="Ongeri F."/>
            <person name="Osuji N."/>
            <person name="Pu L.-L."/>
            <person name="Puazo M."/>
            <person name="Qu C."/>
            <person name="Quiroz J."/>
            <person name="Raj R."/>
            <person name="Weissenberger G."/>
            <person name="Xin Y."/>
            <person name="Zou X."/>
            <person name="Han Y."/>
            <person name="Richards S."/>
            <person name="Worley K."/>
            <person name="Muzny D."/>
            <person name="Gibbs R."/>
        </authorList>
    </citation>
    <scope>NUCLEOTIDE SEQUENCE</scope>
    <source>
        <strain evidence="3">Sampled in the wild</strain>
    </source>
</reference>
<sequence length="251" mass="27150">MRRPALPSLPLILLLPLLLREGAARVFTVGYITGSRRRPGDLEYTRPGLTISGAASLAVAENKTRLRRTSAFKANSSAENSTANQRSPHWSENPFPLVDLDETSSGLNPQVESVKVSEEEVPFETWVSSRIPEGEGHGRRWAQAQEIDYGSVVGVTAGGGMETTGGEVVSAGRVFGGDPGRVLRTLGHRLELRVAETYGEEAESIRAAARLWRDGVDAYIGPQETCLHEGRMAAAFNLPMVSYVSITFPSS</sequence>
<proteinExistence type="predicted"/>
<reference evidence="3" key="2">
    <citation type="submission" date="2017-10" db="EMBL/GenBank/DDBJ databases">
        <title>Ladona fulva Genome sequencing and assembly.</title>
        <authorList>
            <person name="Murali S."/>
            <person name="Richards S."/>
            <person name="Bandaranaike D."/>
            <person name="Bellair M."/>
            <person name="Blankenburg K."/>
            <person name="Chao H."/>
            <person name="Dinh H."/>
            <person name="Doddapaneni H."/>
            <person name="Dugan-Rocha S."/>
            <person name="Elkadiri S."/>
            <person name="Gnanaolivu R."/>
            <person name="Hernandez B."/>
            <person name="Skinner E."/>
            <person name="Javaid M."/>
            <person name="Lee S."/>
            <person name="Li M."/>
            <person name="Ming W."/>
            <person name="Munidasa M."/>
            <person name="Muniz J."/>
            <person name="Nguyen L."/>
            <person name="Hughes D."/>
            <person name="Osuji N."/>
            <person name="Pu L.-L."/>
            <person name="Puazo M."/>
            <person name="Qu C."/>
            <person name="Quiroz J."/>
            <person name="Raj R."/>
            <person name="Weissenberger G."/>
            <person name="Xin Y."/>
            <person name="Zou X."/>
            <person name="Han Y."/>
            <person name="Worley K."/>
            <person name="Muzny D."/>
            <person name="Gibbs R."/>
        </authorList>
    </citation>
    <scope>NUCLEOTIDE SEQUENCE</scope>
    <source>
        <strain evidence="3">Sampled in the wild</strain>
    </source>
</reference>
<dbReference type="Gene3D" id="3.40.50.2300">
    <property type="match status" value="1"/>
</dbReference>
<organism evidence="3 4">
    <name type="scientific">Ladona fulva</name>
    <name type="common">Scarce chaser dragonfly</name>
    <name type="synonym">Libellula fulva</name>
    <dbReference type="NCBI Taxonomy" id="123851"/>
    <lineage>
        <taxon>Eukaryota</taxon>
        <taxon>Metazoa</taxon>
        <taxon>Ecdysozoa</taxon>
        <taxon>Arthropoda</taxon>
        <taxon>Hexapoda</taxon>
        <taxon>Insecta</taxon>
        <taxon>Pterygota</taxon>
        <taxon>Palaeoptera</taxon>
        <taxon>Odonata</taxon>
        <taxon>Epiprocta</taxon>
        <taxon>Anisoptera</taxon>
        <taxon>Libelluloidea</taxon>
        <taxon>Libellulidae</taxon>
        <taxon>Ladona</taxon>
    </lineage>
</organism>
<dbReference type="OrthoDB" id="60033at2759"/>
<feature type="compositionally biased region" description="Polar residues" evidence="1">
    <location>
        <begin position="72"/>
        <end position="90"/>
    </location>
</feature>
<evidence type="ECO:0008006" key="5">
    <source>
        <dbReference type="Google" id="ProtNLM"/>
    </source>
</evidence>
<evidence type="ECO:0000256" key="2">
    <source>
        <dbReference type="SAM" id="SignalP"/>
    </source>
</evidence>
<evidence type="ECO:0000313" key="3">
    <source>
        <dbReference type="EMBL" id="KAG8235374.1"/>
    </source>
</evidence>
<gene>
    <name evidence="3" type="ORF">J437_LFUL012585</name>
</gene>
<evidence type="ECO:0000313" key="4">
    <source>
        <dbReference type="Proteomes" id="UP000792457"/>
    </source>
</evidence>
<accession>A0A8K0KHL2</accession>
<keyword evidence="2" id="KW-0732">Signal</keyword>
<keyword evidence="4" id="KW-1185">Reference proteome</keyword>
<name>A0A8K0KHL2_LADFU</name>
<feature type="signal peptide" evidence="2">
    <location>
        <begin position="1"/>
        <end position="24"/>
    </location>
</feature>
<evidence type="ECO:0000256" key="1">
    <source>
        <dbReference type="SAM" id="MobiDB-lite"/>
    </source>
</evidence>
<feature type="chain" id="PRO_5035463824" description="Receptor ligand binding region domain-containing protein" evidence="2">
    <location>
        <begin position="25"/>
        <end position="251"/>
    </location>
</feature>
<dbReference type="AlphaFoldDB" id="A0A8K0KHL2"/>
<dbReference type="InterPro" id="IPR028082">
    <property type="entry name" value="Peripla_BP_I"/>
</dbReference>
<dbReference type="SUPFAM" id="SSF53822">
    <property type="entry name" value="Periplasmic binding protein-like I"/>
    <property type="match status" value="1"/>
</dbReference>
<feature type="region of interest" description="Disordered" evidence="1">
    <location>
        <begin position="71"/>
        <end position="104"/>
    </location>
</feature>
<dbReference type="Proteomes" id="UP000792457">
    <property type="component" value="Unassembled WGS sequence"/>
</dbReference>
<comment type="caution">
    <text evidence="3">The sequence shown here is derived from an EMBL/GenBank/DDBJ whole genome shotgun (WGS) entry which is preliminary data.</text>
</comment>
<dbReference type="EMBL" id="KZ308904">
    <property type="protein sequence ID" value="KAG8235374.1"/>
    <property type="molecule type" value="Genomic_DNA"/>
</dbReference>